<dbReference type="EnsemblPlants" id="PNT69333">
    <property type="protein sequence ID" value="PNT69333"/>
    <property type="gene ID" value="BRADI_3g53882v3"/>
</dbReference>
<dbReference type="InParanoid" id="A0A2K2D4X9"/>
<proteinExistence type="predicted"/>
<evidence type="ECO:0000313" key="3">
    <source>
        <dbReference type="EnsemblPlants" id="PNT69333"/>
    </source>
</evidence>
<name>A0A2K2D4X9_BRADI</name>
<dbReference type="InterPro" id="IPR005174">
    <property type="entry name" value="KIB1-4_b-propeller"/>
</dbReference>
<dbReference type="AlphaFoldDB" id="A0A2K2D4X9"/>
<evidence type="ECO:0000259" key="1">
    <source>
        <dbReference type="Pfam" id="PF03478"/>
    </source>
</evidence>
<keyword evidence="4" id="KW-1185">Reference proteome</keyword>
<evidence type="ECO:0000313" key="2">
    <source>
        <dbReference type="EMBL" id="PNT69333.1"/>
    </source>
</evidence>
<feature type="domain" description="KIB1-4 beta-propeller" evidence="1">
    <location>
        <begin position="37"/>
        <end position="292"/>
    </location>
</feature>
<reference evidence="2" key="2">
    <citation type="submission" date="2017-06" db="EMBL/GenBank/DDBJ databases">
        <title>WGS assembly of Brachypodium distachyon.</title>
        <authorList>
            <consortium name="The International Brachypodium Initiative"/>
            <person name="Lucas S."/>
            <person name="Harmon-Smith M."/>
            <person name="Lail K."/>
            <person name="Tice H."/>
            <person name="Grimwood J."/>
            <person name="Bruce D."/>
            <person name="Barry K."/>
            <person name="Shu S."/>
            <person name="Lindquist E."/>
            <person name="Wang M."/>
            <person name="Pitluck S."/>
            <person name="Vogel J.P."/>
            <person name="Garvin D.F."/>
            <person name="Mockler T.C."/>
            <person name="Schmutz J."/>
            <person name="Rokhsar D."/>
            <person name="Bevan M.W."/>
        </authorList>
    </citation>
    <scope>NUCLEOTIDE SEQUENCE</scope>
    <source>
        <strain evidence="2">Bd21</strain>
    </source>
</reference>
<dbReference type="Proteomes" id="UP000008810">
    <property type="component" value="Chromosome 3"/>
</dbReference>
<sequence>MATPPLPCIVFHTTTSGGRGCTAPPTKRTAHPCEAIEALLSKRNWATEQGWMLAWDPETCATFLWDPQDPEDGRIALPPMKEPPSLGSECVLSGDPASPGGCTVVFAEIEDTVLWYCHTGSAAAEWVQYRYYLGGKKIVLGEYRKWVKTYIHGLVPCRGKFYYLVFKDEYGVLEFSPEPVLSTMKSKGLKYTHPSSGNKELMHAAAFLLDLDGDLHTVRAFFGDMAADTGDMMKVIDVAVYKVGLAGSRSVRVGNIGDRAILATSSGRPAGWCPAAELGLPPNSMHWMCPFDECLRVFDIGANTQKLQEARNTKVSRSYLANHFGCFLCIVTRQ</sequence>
<dbReference type="PANTHER" id="PTHR33127:SF89">
    <property type="entry name" value="OS06G0135800 PROTEIN"/>
    <property type="match status" value="1"/>
</dbReference>
<dbReference type="Pfam" id="PF03478">
    <property type="entry name" value="Beta-prop_KIB1-4"/>
    <property type="match status" value="1"/>
</dbReference>
<gene>
    <name evidence="2" type="ORF">BRADI_3g53882v3</name>
</gene>
<reference evidence="2 3" key="1">
    <citation type="journal article" date="2010" name="Nature">
        <title>Genome sequencing and analysis of the model grass Brachypodium distachyon.</title>
        <authorList>
            <consortium name="International Brachypodium Initiative"/>
        </authorList>
    </citation>
    <scope>NUCLEOTIDE SEQUENCE [LARGE SCALE GENOMIC DNA]</scope>
    <source>
        <strain evidence="2 3">Bd21</strain>
    </source>
</reference>
<dbReference type="EMBL" id="CM000882">
    <property type="protein sequence ID" value="PNT69333.1"/>
    <property type="molecule type" value="Genomic_DNA"/>
</dbReference>
<accession>A0A2K2D4X9</accession>
<evidence type="ECO:0000313" key="4">
    <source>
        <dbReference type="Proteomes" id="UP000008810"/>
    </source>
</evidence>
<reference evidence="3" key="3">
    <citation type="submission" date="2018-08" db="UniProtKB">
        <authorList>
            <consortium name="EnsemblPlants"/>
        </authorList>
    </citation>
    <scope>IDENTIFICATION</scope>
    <source>
        <strain evidence="3">cv. Bd21</strain>
    </source>
</reference>
<protein>
    <recommendedName>
        <fullName evidence="1">KIB1-4 beta-propeller domain-containing protein</fullName>
    </recommendedName>
</protein>
<dbReference type="OrthoDB" id="676966at2759"/>
<dbReference type="Gramene" id="PNT69333">
    <property type="protein sequence ID" value="PNT69333"/>
    <property type="gene ID" value="BRADI_3g53882v3"/>
</dbReference>
<dbReference type="PANTHER" id="PTHR33127">
    <property type="entry name" value="TRANSMEMBRANE PROTEIN"/>
    <property type="match status" value="1"/>
</dbReference>
<organism evidence="2">
    <name type="scientific">Brachypodium distachyon</name>
    <name type="common">Purple false brome</name>
    <name type="synonym">Trachynia distachya</name>
    <dbReference type="NCBI Taxonomy" id="15368"/>
    <lineage>
        <taxon>Eukaryota</taxon>
        <taxon>Viridiplantae</taxon>
        <taxon>Streptophyta</taxon>
        <taxon>Embryophyta</taxon>
        <taxon>Tracheophyta</taxon>
        <taxon>Spermatophyta</taxon>
        <taxon>Magnoliopsida</taxon>
        <taxon>Liliopsida</taxon>
        <taxon>Poales</taxon>
        <taxon>Poaceae</taxon>
        <taxon>BOP clade</taxon>
        <taxon>Pooideae</taxon>
        <taxon>Stipodae</taxon>
        <taxon>Brachypodieae</taxon>
        <taxon>Brachypodium</taxon>
    </lineage>
</organism>